<name>A0A843U9G8_COLES</name>
<dbReference type="Gene3D" id="3.30.900.20">
    <property type="match status" value="1"/>
</dbReference>
<keyword evidence="3" id="KW-1185">Reference proteome</keyword>
<dbReference type="Proteomes" id="UP000652761">
    <property type="component" value="Unassembled WGS sequence"/>
</dbReference>
<protein>
    <submittedName>
        <fullName evidence="2">Uncharacterized protein</fullName>
    </submittedName>
</protein>
<dbReference type="GO" id="GO:0005634">
    <property type="term" value="C:nucleus"/>
    <property type="evidence" value="ECO:0007669"/>
    <property type="project" value="InterPro"/>
</dbReference>
<dbReference type="PANTHER" id="PTHR15681:SF1">
    <property type="entry name" value="MAD2L1-BINDING PROTEIN"/>
    <property type="match status" value="1"/>
</dbReference>
<sequence>MQESIGEGGGGETREDHMEESIGGGGGTMRFSDEIALPVEGLNKSEIYHVAKEVIGFVLYMHQQIPAVLQHLEKDFDNLREEYKDLEESVLPPEESKACSLRMRKLKIREVKQGIKRLAKLMNTISSLLSSLQLMLDEIPVVHGLMLLLGGSLIRPQFVYEIFFLRGKADSGNPRDSNKSKVAESVSKKVVRSLITKGAGGGSYAGPMKLFLLVKGPDNLKLPLHFLPKREFKYHKKAVSFRLQIRCSAQKRARDNSRFSAQEGGSTELYNTTSGDLIWFQCKHIVKGLATKAPSAE</sequence>
<dbReference type="AlphaFoldDB" id="A0A843U9G8"/>
<reference evidence="2" key="1">
    <citation type="submission" date="2017-07" db="EMBL/GenBank/DDBJ databases">
        <title>Taro Niue Genome Assembly and Annotation.</title>
        <authorList>
            <person name="Atibalentja N."/>
            <person name="Keating K."/>
            <person name="Fields C.J."/>
        </authorList>
    </citation>
    <scope>NUCLEOTIDE SEQUENCE</scope>
    <source>
        <strain evidence="2">Niue_2</strain>
        <tissue evidence="2">Leaf</tissue>
    </source>
</reference>
<evidence type="ECO:0000313" key="3">
    <source>
        <dbReference type="Proteomes" id="UP000652761"/>
    </source>
</evidence>
<gene>
    <name evidence="2" type="ORF">Taro_009298</name>
</gene>
<evidence type="ECO:0000256" key="1">
    <source>
        <dbReference type="SAM" id="MobiDB-lite"/>
    </source>
</evidence>
<organism evidence="2 3">
    <name type="scientific">Colocasia esculenta</name>
    <name type="common">Wild taro</name>
    <name type="synonym">Arum esculentum</name>
    <dbReference type="NCBI Taxonomy" id="4460"/>
    <lineage>
        <taxon>Eukaryota</taxon>
        <taxon>Viridiplantae</taxon>
        <taxon>Streptophyta</taxon>
        <taxon>Embryophyta</taxon>
        <taxon>Tracheophyta</taxon>
        <taxon>Spermatophyta</taxon>
        <taxon>Magnoliopsida</taxon>
        <taxon>Liliopsida</taxon>
        <taxon>Araceae</taxon>
        <taxon>Aroideae</taxon>
        <taxon>Colocasieae</taxon>
        <taxon>Colocasia</taxon>
    </lineage>
</organism>
<feature type="region of interest" description="Disordered" evidence="1">
    <location>
        <begin position="1"/>
        <end position="26"/>
    </location>
</feature>
<accession>A0A843U9G8</accession>
<comment type="caution">
    <text evidence="2">The sequence shown here is derived from an EMBL/GenBank/DDBJ whole genome shotgun (WGS) entry which is preliminary data.</text>
</comment>
<dbReference type="OrthoDB" id="768308at2759"/>
<dbReference type="InterPro" id="IPR009511">
    <property type="entry name" value="MAD1/Cdc20-bound-Mad2-bd"/>
</dbReference>
<dbReference type="PANTHER" id="PTHR15681">
    <property type="entry name" value="MAD2L1-BINDING PROTEIN"/>
    <property type="match status" value="1"/>
</dbReference>
<proteinExistence type="predicted"/>
<dbReference type="EMBL" id="NMUH01000321">
    <property type="protein sequence ID" value="MQL76869.1"/>
    <property type="molecule type" value="Genomic_DNA"/>
</dbReference>
<dbReference type="GO" id="GO:0007096">
    <property type="term" value="P:regulation of exit from mitosis"/>
    <property type="evidence" value="ECO:0007669"/>
    <property type="project" value="InterPro"/>
</dbReference>
<feature type="compositionally biased region" description="Gly residues" evidence="1">
    <location>
        <begin position="1"/>
        <end position="11"/>
    </location>
</feature>
<dbReference type="InterPro" id="IPR053729">
    <property type="entry name" value="MAD2L1BP_domain_sf"/>
</dbReference>
<evidence type="ECO:0000313" key="2">
    <source>
        <dbReference type="EMBL" id="MQL76869.1"/>
    </source>
</evidence>